<comment type="caution">
    <text evidence="4">The sequence shown here is derived from an EMBL/GenBank/DDBJ whole genome shotgun (WGS) entry which is preliminary data.</text>
</comment>
<reference evidence="4 5" key="1">
    <citation type="submission" date="2020-10" db="EMBL/GenBank/DDBJ databases">
        <title>Identification of Nocardia species via Next-generation sequencing and recognition of intraspecies genetic diversity.</title>
        <authorList>
            <person name="Li P."/>
            <person name="Li P."/>
            <person name="Lu B."/>
        </authorList>
    </citation>
    <scope>NUCLEOTIDE SEQUENCE [LARGE SCALE GENOMIC DNA]</scope>
    <source>
        <strain evidence="4 5">N-11</strain>
    </source>
</reference>
<dbReference type="InterPro" id="IPR058489">
    <property type="entry name" value="DUF8176"/>
</dbReference>
<dbReference type="Pfam" id="PF26527">
    <property type="entry name" value="DUF8176"/>
    <property type="match status" value="1"/>
</dbReference>
<evidence type="ECO:0000256" key="2">
    <source>
        <dbReference type="SAM" id="Phobius"/>
    </source>
</evidence>
<sequence>MESISPAASLCWRDTSYGKVMSSETSESDRPGDIHSGILPGSDFSRLTDASDRLPSQLREQQSEPVRRQNDLLPQNIEGDDATPALRTRQTAPLASDWALDPDVVALTLGSLVRRPQAARSPANRVRAAFAVVLAISAVAVGAMVMMMTRSAEEVSDAVPIDQSPLMCEAQRTGRLTVGNGPGGTATSADAILGFQYAYYIDRAGEAAWNFVAPDAVDISSAQNLQQAIEAEIPVGTTHCVRIAQRQPDSFDVDVEERRPDGMRVVYEQHVRTAVRDGHTLIYEIFDR</sequence>
<keyword evidence="2" id="KW-0472">Membrane</keyword>
<feature type="domain" description="DUF8176" evidence="3">
    <location>
        <begin position="167"/>
        <end position="285"/>
    </location>
</feature>
<accession>A0ABS0CI24</accession>
<proteinExistence type="predicted"/>
<keyword evidence="2" id="KW-1133">Transmembrane helix</keyword>
<feature type="region of interest" description="Disordered" evidence="1">
    <location>
        <begin position="22"/>
        <end position="85"/>
    </location>
</feature>
<evidence type="ECO:0000259" key="3">
    <source>
        <dbReference type="Pfam" id="PF26527"/>
    </source>
</evidence>
<dbReference type="Proteomes" id="UP000807309">
    <property type="component" value="Unassembled WGS sequence"/>
</dbReference>
<keyword evidence="5" id="KW-1185">Reference proteome</keyword>
<evidence type="ECO:0000313" key="5">
    <source>
        <dbReference type="Proteomes" id="UP000807309"/>
    </source>
</evidence>
<dbReference type="EMBL" id="JADLRE010000046">
    <property type="protein sequence ID" value="MBF6229601.1"/>
    <property type="molecule type" value="Genomic_DNA"/>
</dbReference>
<gene>
    <name evidence="4" type="ORF">IU470_31500</name>
</gene>
<evidence type="ECO:0000313" key="4">
    <source>
        <dbReference type="EMBL" id="MBF6229601.1"/>
    </source>
</evidence>
<protein>
    <recommendedName>
        <fullName evidence="3">DUF8176 domain-containing protein</fullName>
    </recommendedName>
</protein>
<feature type="transmembrane region" description="Helical" evidence="2">
    <location>
        <begin position="128"/>
        <end position="148"/>
    </location>
</feature>
<keyword evidence="2" id="KW-0812">Transmembrane</keyword>
<organism evidence="4 5">
    <name type="scientific">Nocardia abscessus</name>
    <dbReference type="NCBI Taxonomy" id="120957"/>
    <lineage>
        <taxon>Bacteria</taxon>
        <taxon>Bacillati</taxon>
        <taxon>Actinomycetota</taxon>
        <taxon>Actinomycetes</taxon>
        <taxon>Mycobacteriales</taxon>
        <taxon>Nocardiaceae</taxon>
        <taxon>Nocardia</taxon>
    </lineage>
</organism>
<evidence type="ECO:0000256" key="1">
    <source>
        <dbReference type="SAM" id="MobiDB-lite"/>
    </source>
</evidence>
<feature type="compositionally biased region" description="Basic and acidic residues" evidence="1">
    <location>
        <begin position="61"/>
        <end position="70"/>
    </location>
</feature>
<name>A0ABS0CI24_9NOCA</name>
<dbReference type="RefSeq" id="WP_195036433.1">
    <property type="nucleotide sequence ID" value="NZ_JADLRE010000046.1"/>
</dbReference>